<gene>
    <name evidence="2" type="ORF">PL8927_110028</name>
</gene>
<evidence type="ECO:0000313" key="3">
    <source>
        <dbReference type="Proteomes" id="UP000184550"/>
    </source>
</evidence>
<dbReference type="EMBL" id="CZCU02000013">
    <property type="protein sequence ID" value="VXD10530.1"/>
    <property type="molecule type" value="Genomic_DNA"/>
</dbReference>
<evidence type="ECO:0000313" key="2">
    <source>
        <dbReference type="EMBL" id="VXD10530.1"/>
    </source>
</evidence>
<sequence length="77" mass="7792">MSQNQTEDSKTLPQEVAENPGARAAAIHSNPTITQEEAKNAAEGKSPNGAGGVAPSSAESYVPSSSDPNPTNLPSTT</sequence>
<evidence type="ECO:0000256" key="1">
    <source>
        <dbReference type="SAM" id="MobiDB-lite"/>
    </source>
</evidence>
<proteinExistence type="predicted"/>
<dbReference type="Proteomes" id="UP000184550">
    <property type="component" value="Unassembled WGS sequence"/>
</dbReference>
<dbReference type="AlphaFoldDB" id="A0A7Z9BGT5"/>
<keyword evidence="3" id="KW-1185">Reference proteome</keyword>
<name>A0A7Z9BGT5_9CYAN</name>
<dbReference type="RefSeq" id="WP_083617224.1">
    <property type="nucleotide sequence ID" value="NZ_LR734829.1"/>
</dbReference>
<feature type="compositionally biased region" description="Polar residues" evidence="1">
    <location>
        <begin position="67"/>
        <end position="77"/>
    </location>
</feature>
<organism evidence="2 3">
    <name type="scientific">Planktothrix serta PCC 8927</name>
    <dbReference type="NCBI Taxonomy" id="671068"/>
    <lineage>
        <taxon>Bacteria</taxon>
        <taxon>Bacillati</taxon>
        <taxon>Cyanobacteriota</taxon>
        <taxon>Cyanophyceae</taxon>
        <taxon>Oscillatoriophycideae</taxon>
        <taxon>Oscillatoriales</taxon>
        <taxon>Microcoleaceae</taxon>
        <taxon>Planktothrix</taxon>
    </lineage>
</organism>
<feature type="compositionally biased region" description="Low complexity" evidence="1">
    <location>
        <begin position="53"/>
        <end position="66"/>
    </location>
</feature>
<dbReference type="OrthoDB" id="465921at2"/>
<accession>A0A7Z9BGT5</accession>
<protein>
    <submittedName>
        <fullName evidence="2">Uncharacterized protein</fullName>
    </submittedName>
</protein>
<comment type="caution">
    <text evidence="2">The sequence shown here is derived from an EMBL/GenBank/DDBJ whole genome shotgun (WGS) entry which is preliminary data.</text>
</comment>
<reference evidence="2" key="1">
    <citation type="submission" date="2019-10" db="EMBL/GenBank/DDBJ databases">
        <authorList>
            <consortium name="Genoscope - CEA"/>
            <person name="William W."/>
        </authorList>
    </citation>
    <scope>NUCLEOTIDE SEQUENCE [LARGE SCALE GENOMIC DNA]</scope>
    <source>
        <strain evidence="2">BBR_PRJEB10992</strain>
    </source>
</reference>
<feature type="region of interest" description="Disordered" evidence="1">
    <location>
        <begin position="1"/>
        <end position="77"/>
    </location>
</feature>